<protein>
    <submittedName>
        <fullName evidence="1">Uncharacterized protein</fullName>
    </submittedName>
</protein>
<dbReference type="Proteomes" id="UP000265566">
    <property type="component" value="Chromosome 3"/>
</dbReference>
<evidence type="ECO:0000313" key="1">
    <source>
        <dbReference type="EMBL" id="RHN67807.1"/>
    </source>
</evidence>
<reference evidence="1" key="1">
    <citation type="journal article" date="2018" name="Nat. Plants">
        <title>Whole-genome landscape of Medicago truncatula symbiotic genes.</title>
        <authorList>
            <person name="Pecrix Y."/>
            <person name="Gamas P."/>
            <person name="Carrere S."/>
        </authorList>
    </citation>
    <scope>NUCLEOTIDE SEQUENCE</scope>
    <source>
        <tissue evidence="1">Leaves</tissue>
    </source>
</reference>
<dbReference type="EMBL" id="PSQE01000003">
    <property type="protein sequence ID" value="RHN67807.1"/>
    <property type="molecule type" value="Genomic_DNA"/>
</dbReference>
<name>A0A396IXZ1_MEDTR</name>
<comment type="caution">
    <text evidence="1">The sequence shown here is derived from an EMBL/GenBank/DDBJ whole genome shotgun (WGS) entry which is preliminary data.</text>
</comment>
<gene>
    <name evidence="1" type="ORF">MtrunA17_Chr3g0106731</name>
</gene>
<dbReference type="Gramene" id="rna16043">
    <property type="protein sequence ID" value="RHN67807.1"/>
    <property type="gene ID" value="gene16043"/>
</dbReference>
<organism evidence="1">
    <name type="scientific">Medicago truncatula</name>
    <name type="common">Barrel medic</name>
    <name type="synonym">Medicago tribuloides</name>
    <dbReference type="NCBI Taxonomy" id="3880"/>
    <lineage>
        <taxon>Eukaryota</taxon>
        <taxon>Viridiplantae</taxon>
        <taxon>Streptophyta</taxon>
        <taxon>Embryophyta</taxon>
        <taxon>Tracheophyta</taxon>
        <taxon>Spermatophyta</taxon>
        <taxon>Magnoliopsida</taxon>
        <taxon>eudicotyledons</taxon>
        <taxon>Gunneridae</taxon>
        <taxon>Pentapetalae</taxon>
        <taxon>rosids</taxon>
        <taxon>fabids</taxon>
        <taxon>Fabales</taxon>
        <taxon>Fabaceae</taxon>
        <taxon>Papilionoideae</taxon>
        <taxon>50 kb inversion clade</taxon>
        <taxon>NPAAA clade</taxon>
        <taxon>Hologalegina</taxon>
        <taxon>IRL clade</taxon>
        <taxon>Trifolieae</taxon>
        <taxon>Medicago</taxon>
    </lineage>
</organism>
<dbReference type="AlphaFoldDB" id="A0A396IXZ1"/>
<proteinExistence type="predicted"/>
<accession>A0A396IXZ1</accession>
<sequence length="83" mass="9423">MTILGAFGIFVCFNRFALSFRSVKMSNKEFWKVNHDSHFKVCKFGRRDVNVVILYLGAIRIQKPSVAAILRLGAKQMRMGAVS</sequence>